<dbReference type="EMBL" id="KZ293688">
    <property type="protein sequence ID" value="PBK85858.1"/>
    <property type="molecule type" value="Genomic_DNA"/>
</dbReference>
<gene>
    <name evidence="1" type="ORF">ARMGADRAFT_1169343</name>
</gene>
<sequence>MSGLWDIEDGHKDYRRAFHNFSEITLEKTAHHSIESIVVSARCLANIKTTSLIMIQSCFWDSPMGIPSLRKMLLAGGLHYRAMVQFCTRRFPNPNATLFPTVTEYTRRLVSKVSDSTKSQPFSFHPAKLSSYCRRRQRGHWSSCLRSAVPSHFGEVTMVDIFSDDGVSTIYCYNIWSIAYFAPHGLTSYTNLSASQDGELMADELD</sequence>
<dbReference type="OrthoDB" id="10594129at2759"/>
<accession>A0A2H3D4Y0</accession>
<organism evidence="1 2">
    <name type="scientific">Armillaria gallica</name>
    <name type="common">Bulbous honey fungus</name>
    <name type="synonym">Armillaria bulbosa</name>
    <dbReference type="NCBI Taxonomy" id="47427"/>
    <lineage>
        <taxon>Eukaryota</taxon>
        <taxon>Fungi</taxon>
        <taxon>Dikarya</taxon>
        <taxon>Basidiomycota</taxon>
        <taxon>Agaricomycotina</taxon>
        <taxon>Agaricomycetes</taxon>
        <taxon>Agaricomycetidae</taxon>
        <taxon>Agaricales</taxon>
        <taxon>Marasmiineae</taxon>
        <taxon>Physalacriaceae</taxon>
        <taxon>Armillaria</taxon>
    </lineage>
</organism>
<protein>
    <submittedName>
        <fullName evidence="1">Uncharacterized protein</fullName>
    </submittedName>
</protein>
<keyword evidence="2" id="KW-1185">Reference proteome</keyword>
<evidence type="ECO:0000313" key="1">
    <source>
        <dbReference type="EMBL" id="PBK85858.1"/>
    </source>
</evidence>
<dbReference type="InParanoid" id="A0A2H3D4Y0"/>
<evidence type="ECO:0000313" key="2">
    <source>
        <dbReference type="Proteomes" id="UP000217790"/>
    </source>
</evidence>
<reference evidence="2" key="1">
    <citation type="journal article" date="2017" name="Nat. Ecol. Evol.">
        <title>Genome expansion and lineage-specific genetic innovations in the forest pathogenic fungi Armillaria.</title>
        <authorList>
            <person name="Sipos G."/>
            <person name="Prasanna A.N."/>
            <person name="Walter M.C."/>
            <person name="O'Connor E."/>
            <person name="Balint B."/>
            <person name="Krizsan K."/>
            <person name="Kiss B."/>
            <person name="Hess J."/>
            <person name="Varga T."/>
            <person name="Slot J."/>
            <person name="Riley R."/>
            <person name="Boka B."/>
            <person name="Rigling D."/>
            <person name="Barry K."/>
            <person name="Lee J."/>
            <person name="Mihaltcheva S."/>
            <person name="LaButti K."/>
            <person name="Lipzen A."/>
            <person name="Waldron R."/>
            <person name="Moloney N.M."/>
            <person name="Sperisen C."/>
            <person name="Kredics L."/>
            <person name="Vagvoelgyi C."/>
            <person name="Patrignani A."/>
            <person name="Fitzpatrick D."/>
            <person name="Nagy I."/>
            <person name="Doyle S."/>
            <person name="Anderson J.B."/>
            <person name="Grigoriev I.V."/>
            <person name="Gueldener U."/>
            <person name="Muensterkoetter M."/>
            <person name="Nagy L.G."/>
        </authorList>
    </citation>
    <scope>NUCLEOTIDE SEQUENCE [LARGE SCALE GENOMIC DNA]</scope>
    <source>
        <strain evidence="2">Ar21-2</strain>
    </source>
</reference>
<dbReference type="Proteomes" id="UP000217790">
    <property type="component" value="Unassembled WGS sequence"/>
</dbReference>
<dbReference type="AlphaFoldDB" id="A0A2H3D4Y0"/>
<proteinExistence type="predicted"/>
<name>A0A2H3D4Y0_ARMGA</name>